<sequence>MRPLLLLPLLLCARLQPSVALVVEFEHDGSVSVSEDSTREAARSAPAHRLSASTASKQYRDTAYAVGLRHAGGPGPRAAGLAATEFADLFVALIDQESRFDPRAVSSKGAQGLGQLMPDTARLLGVSDPFNPSENLDGAARYFTAQLARFGDVRLALAAYNAGPHRVEEYGGVPPFRETLAYVATITAAVDRAPAGAALTRPAPEAASAARGVSTNPEMQRNGVWDFN</sequence>
<dbReference type="PANTHER" id="PTHR37423:SF2">
    <property type="entry name" value="MEMBRANE-BOUND LYTIC MUREIN TRANSGLYCOSYLASE C"/>
    <property type="match status" value="1"/>
</dbReference>
<dbReference type="InterPro" id="IPR008258">
    <property type="entry name" value="Transglycosylase_SLT_dom_1"/>
</dbReference>
<dbReference type="InterPro" id="IPR023346">
    <property type="entry name" value="Lysozyme-like_dom_sf"/>
</dbReference>
<feature type="signal peptide" evidence="4">
    <location>
        <begin position="1"/>
        <end position="20"/>
    </location>
</feature>
<keyword evidence="4" id="KW-0732">Signal</keyword>
<dbReference type="CDD" id="cd00254">
    <property type="entry name" value="LT-like"/>
    <property type="match status" value="1"/>
</dbReference>
<dbReference type="SUPFAM" id="SSF53955">
    <property type="entry name" value="Lysozyme-like"/>
    <property type="match status" value="1"/>
</dbReference>
<dbReference type="Pfam" id="PF01464">
    <property type="entry name" value="SLT"/>
    <property type="match status" value="1"/>
</dbReference>
<proteinExistence type="inferred from homology"/>
<evidence type="ECO:0000259" key="5">
    <source>
        <dbReference type="Pfam" id="PF01464"/>
    </source>
</evidence>
<feature type="chain" id="PRO_5026915340" evidence="4">
    <location>
        <begin position="21"/>
        <end position="228"/>
    </location>
</feature>
<evidence type="ECO:0000256" key="2">
    <source>
        <dbReference type="ARBA" id="ARBA00009387"/>
    </source>
</evidence>
<keyword evidence="7" id="KW-1185">Reference proteome</keyword>
<feature type="region of interest" description="Disordered" evidence="3">
    <location>
        <begin position="205"/>
        <end position="228"/>
    </location>
</feature>
<name>A0A6N9T649_9HYPH</name>
<evidence type="ECO:0000313" key="6">
    <source>
        <dbReference type="EMBL" id="NDW06740.1"/>
    </source>
</evidence>
<evidence type="ECO:0000256" key="1">
    <source>
        <dbReference type="ARBA" id="ARBA00007734"/>
    </source>
</evidence>
<organism evidence="6 7">
    <name type="scientific">Jiella pacifica</name>
    <dbReference type="NCBI Taxonomy" id="2696469"/>
    <lineage>
        <taxon>Bacteria</taxon>
        <taxon>Pseudomonadati</taxon>
        <taxon>Pseudomonadota</taxon>
        <taxon>Alphaproteobacteria</taxon>
        <taxon>Hyphomicrobiales</taxon>
        <taxon>Aurantimonadaceae</taxon>
        <taxon>Jiella</taxon>
    </lineage>
</organism>
<dbReference type="RefSeq" id="WP_083591589.1">
    <property type="nucleotide sequence ID" value="NZ_JAAAMG010000020.1"/>
</dbReference>
<dbReference type="EMBL" id="JAAAMG010000020">
    <property type="protein sequence ID" value="NDW06740.1"/>
    <property type="molecule type" value="Genomic_DNA"/>
</dbReference>
<dbReference type="AlphaFoldDB" id="A0A6N9T649"/>
<evidence type="ECO:0000256" key="4">
    <source>
        <dbReference type="SAM" id="SignalP"/>
    </source>
</evidence>
<accession>A0A6N9T649</accession>
<comment type="similarity">
    <text evidence="2">Belongs to the virb1 family.</text>
</comment>
<evidence type="ECO:0000256" key="3">
    <source>
        <dbReference type="SAM" id="MobiDB-lite"/>
    </source>
</evidence>
<protein>
    <submittedName>
        <fullName evidence="6">Transglycosylase SLT domain-containing protein</fullName>
    </submittedName>
</protein>
<dbReference type="PANTHER" id="PTHR37423">
    <property type="entry name" value="SOLUBLE LYTIC MUREIN TRANSGLYCOSYLASE-RELATED"/>
    <property type="match status" value="1"/>
</dbReference>
<feature type="domain" description="Transglycosylase SLT" evidence="5">
    <location>
        <begin position="88"/>
        <end position="171"/>
    </location>
</feature>
<evidence type="ECO:0000313" key="7">
    <source>
        <dbReference type="Proteomes" id="UP000469011"/>
    </source>
</evidence>
<dbReference type="Gene3D" id="1.10.530.10">
    <property type="match status" value="1"/>
</dbReference>
<comment type="similarity">
    <text evidence="1">Belongs to the transglycosylase Slt family.</text>
</comment>
<dbReference type="Proteomes" id="UP000469011">
    <property type="component" value="Unassembled WGS sequence"/>
</dbReference>
<feature type="region of interest" description="Disordered" evidence="3">
    <location>
        <begin position="33"/>
        <end position="52"/>
    </location>
</feature>
<reference evidence="6 7" key="1">
    <citation type="submission" date="2020-01" db="EMBL/GenBank/DDBJ databases">
        <title>Jiella pacifica sp. nov.</title>
        <authorList>
            <person name="Xue Z."/>
            <person name="Zhu S."/>
            <person name="Chen J."/>
            <person name="Yang J."/>
        </authorList>
    </citation>
    <scope>NUCLEOTIDE SEQUENCE [LARGE SCALE GENOMIC DNA]</scope>
    <source>
        <strain evidence="6 7">40Bstr34</strain>
    </source>
</reference>
<gene>
    <name evidence="6" type="ORF">GTK09_20180</name>
</gene>
<comment type="caution">
    <text evidence="6">The sequence shown here is derived from an EMBL/GenBank/DDBJ whole genome shotgun (WGS) entry which is preliminary data.</text>
</comment>